<evidence type="ECO:0000313" key="1">
    <source>
        <dbReference type="EMBL" id="EME97481.1"/>
    </source>
</evidence>
<dbReference type="AlphaFoldDB" id="M3C0K9"/>
<dbReference type="RefSeq" id="WP_004952006.1">
    <property type="nucleotide sequence ID" value="NZ_AORZ01000118.1"/>
</dbReference>
<proteinExistence type="predicted"/>
<dbReference type="Proteomes" id="UP000011740">
    <property type="component" value="Unassembled WGS sequence"/>
</dbReference>
<accession>M3C0K9</accession>
<dbReference type="EMBL" id="AORZ01000118">
    <property type="protein sequence ID" value="EME97481.1"/>
    <property type="molecule type" value="Genomic_DNA"/>
</dbReference>
<sequence length="61" mass="6732">MNDDTDGATRIILDTGAEHTVEQMIDNRHHQAMTALHHARLPDNASHALRAIAEAAVYRTS</sequence>
<protein>
    <submittedName>
        <fullName evidence="1">Uncharacterized protein</fullName>
    </submittedName>
</protein>
<comment type="caution">
    <text evidence="1">The sequence shown here is derived from an EMBL/GenBank/DDBJ whole genome shotgun (WGS) entry which is preliminary data.</text>
</comment>
<dbReference type="STRING" id="1223523.H340_26199"/>
<organism evidence="1 2">
    <name type="scientific">Streptomyces mobaraensis (strain ATCC 29032 / DSM 40847 / JCM 4168 / NBRC 13819 / NCIMB 11159 / IPCR 16-22)</name>
    <dbReference type="NCBI Taxonomy" id="1223523"/>
    <lineage>
        <taxon>Bacteria</taxon>
        <taxon>Bacillati</taxon>
        <taxon>Actinomycetota</taxon>
        <taxon>Actinomycetes</taxon>
        <taxon>Kitasatosporales</taxon>
        <taxon>Streptomycetaceae</taxon>
        <taxon>Streptomyces</taxon>
    </lineage>
</organism>
<gene>
    <name evidence="1" type="ORF">H340_26199</name>
</gene>
<name>M3C0K9_STRM1</name>
<dbReference type="InterPro" id="IPR008949">
    <property type="entry name" value="Isoprenoid_synthase_dom_sf"/>
</dbReference>
<dbReference type="Gene3D" id="1.10.600.10">
    <property type="entry name" value="Farnesyl Diphosphate Synthase"/>
    <property type="match status" value="1"/>
</dbReference>
<dbReference type="PATRIC" id="fig|1223523.3.peg.5316"/>
<reference evidence="1 2" key="1">
    <citation type="journal article" date="2013" name="Genome Announc.">
        <title>Whole-Genome Shotgun Assembly and Analysis of the Genome of Streptomyces mobaraensis DSM 40847, a Strain for Industrial Production of Microbial Transglutaminase.</title>
        <authorList>
            <person name="Yang H."/>
            <person name="He T."/>
            <person name="Wu W."/>
            <person name="Zhu W."/>
            <person name="Lu B."/>
            <person name="Sun W."/>
        </authorList>
    </citation>
    <scope>NUCLEOTIDE SEQUENCE [LARGE SCALE GENOMIC DNA]</scope>
    <source>
        <strain evidence="1 2">DSM 40847</strain>
    </source>
</reference>
<evidence type="ECO:0000313" key="2">
    <source>
        <dbReference type="Proteomes" id="UP000011740"/>
    </source>
</evidence>